<organism evidence="3 4">
    <name type="scientific">Piromyces finnis</name>
    <dbReference type="NCBI Taxonomy" id="1754191"/>
    <lineage>
        <taxon>Eukaryota</taxon>
        <taxon>Fungi</taxon>
        <taxon>Fungi incertae sedis</taxon>
        <taxon>Chytridiomycota</taxon>
        <taxon>Chytridiomycota incertae sedis</taxon>
        <taxon>Neocallimastigomycetes</taxon>
        <taxon>Neocallimastigales</taxon>
        <taxon>Neocallimastigaceae</taxon>
        <taxon>Piromyces</taxon>
    </lineage>
</organism>
<dbReference type="AlphaFoldDB" id="A0A1Y1UVK8"/>
<dbReference type="PANTHER" id="PTHR28229:SF1">
    <property type="entry name" value="TRANSLOCATION PROTEIN SEC66"/>
    <property type="match status" value="1"/>
</dbReference>
<dbReference type="PANTHER" id="PTHR28229">
    <property type="entry name" value="TRANSLOCATION PROTEIN SEC66"/>
    <property type="match status" value="1"/>
</dbReference>
<keyword evidence="1" id="KW-0175">Coiled coil</keyword>
<sequence length="211" mass="24489">MILIIFYLIAFLCTFVFFIKWNNAKKVVKLDKEWFPTIPEEEQYFALVEQYGDQEANPQNTKILTSALVKRAMATISRMWDIQKEKPSLTQLVRDGVVGENQLKQLTLAEEETEAKLEDIQNEAECLKDGWSKTILQESAQLIAYIRQQQQQAQAQAKKNASSRTSPVQNRPPLSPEEELKRRKEEADRVARELIEEEEKTKKTKSKSKKN</sequence>
<proteinExistence type="predicted"/>
<feature type="compositionally biased region" description="Polar residues" evidence="2">
    <location>
        <begin position="159"/>
        <end position="169"/>
    </location>
</feature>
<feature type="compositionally biased region" description="Basic residues" evidence="2">
    <location>
        <begin position="202"/>
        <end position="211"/>
    </location>
</feature>
<dbReference type="GO" id="GO:0031207">
    <property type="term" value="C:Sec62/Sec63 complex"/>
    <property type="evidence" value="ECO:0007669"/>
    <property type="project" value="InterPro"/>
</dbReference>
<gene>
    <name evidence="3" type="ORF">BCR36DRAFT_400704</name>
</gene>
<reference evidence="3 4" key="1">
    <citation type="submission" date="2016-08" db="EMBL/GenBank/DDBJ databases">
        <title>Genomes of anaerobic fungi encode conserved fungal cellulosomes for biomass hydrolysis.</title>
        <authorList>
            <consortium name="DOE Joint Genome Institute"/>
            <person name="Haitjema C.H."/>
            <person name="Gilmore S.P."/>
            <person name="Henske J.K."/>
            <person name="Solomon K.V."/>
            <person name="De Groot R."/>
            <person name="Kuo A."/>
            <person name="Mondo S.J."/>
            <person name="Salamov A.A."/>
            <person name="Labutti K."/>
            <person name="Zhao Z."/>
            <person name="Chiniquy J."/>
            <person name="Barry K."/>
            <person name="Brewer H.M."/>
            <person name="Purvine S.O."/>
            <person name="Wright A.T."/>
            <person name="Boxma B."/>
            <person name="Van Alen T."/>
            <person name="Hackstein J.H."/>
            <person name="Baker S.E."/>
            <person name="Grigoriev I.V."/>
            <person name="O'Malley M.A."/>
        </authorList>
    </citation>
    <scope>NUCLEOTIDE SEQUENCE [LARGE SCALE GENOMIC DNA]</scope>
    <source>
        <strain evidence="4">finn</strain>
    </source>
</reference>
<dbReference type="Pfam" id="PF09802">
    <property type="entry name" value="Sec66"/>
    <property type="match status" value="1"/>
</dbReference>
<dbReference type="GO" id="GO:0031204">
    <property type="term" value="P:post-translational protein targeting to membrane, translocation"/>
    <property type="evidence" value="ECO:0007669"/>
    <property type="project" value="InterPro"/>
</dbReference>
<accession>A0A1Y1UVK8</accession>
<dbReference type="OrthoDB" id="73168at2759"/>
<feature type="region of interest" description="Disordered" evidence="2">
    <location>
        <begin position="154"/>
        <end position="211"/>
    </location>
</feature>
<reference evidence="3 4" key="2">
    <citation type="submission" date="2016-08" db="EMBL/GenBank/DDBJ databases">
        <title>Pervasive Adenine N6-methylation of Active Genes in Fungi.</title>
        <authorList>
            <consortium name="DOE Joint Genome Institute"/>
            <person name="Mondo S.J."/>
            <person name="Dannebaum R.O."/>
            <person name="Kuo R.C."/>
            <person name="Labutti K."/>
            <person name="Haridas S."/>
            <person name="Kuo A."/>
            <person name="Salamov A."/>
            <person name="Ahrendt S.R."/>
            <person name="Lipzen A."/>
            <person name="Sullivan W."/>
            <person name="Andreopoulos W.B."/>
            <person name="Clum A."/>
            <person name="Lindquist E."/>
            <person name="Daum C."/>
            <person name="Ramamoorthy G.K."/>
            <person name="Gryganskyi A."/>
            <person name="Culley D."/>
            <person name="Magnuson J.K."/>
            <person name="James T.Y."/>
            <person name="O'Malley M.A."/>
            <person name="Stajich J.E."/>
            <person name="Spatafora J.W."/>
            <person name="Visel A."/>
            <person name="Grigoriev I.V."/>
        </authorList>
    </citation>
    <scope>NUCLEOTIDE SEQUENCE [LARGE SCALE GENOMIC DNA]</scope>
    <source>
        <strain evidence="4">finn</strain>
    </source>
</reference>
<dbReference type="InterPro" id="IPR018624">
    <property type="entry name" value="Sec66"/>
</dbReference>
<protein>
    <submittedName>
        <fullName evidence="3">Uncharacterized protein</fullName>
    </submittedName>
</protein>
<keyword evidence="4" id="KW-1185">Reference proteome</keyword>
<comment type="caution">
    <text evidence="3">The sequence shown here is derived from an EMBL/GenBank/DDBJ whole genome shotgun (WGS) entry which is preliminary data.</text>
</comment>
<dbReference type="STRING" id="1754191.A0A1Y1UVK8"/>
<dbReference type="EMBL" id="MCFH01000081">
    <property type="protein sequence ID" value="ORX41650.1"/>
    <property type="molecule type" value="Genomic_DNA"/>
</dbReference>
<evidence type="ECO:0000256" key="2">
    <source>
        <dbReference type="SAM" id="MobiDB-lite"/>
    </source>
</evidence>
<feature type="coiled-coil region" evidence="1">
    <location>
        <begin position="103"/>
        <end position="130"/>
    </location>
</feature>
<dbReference type="Proteomes" id="UP000193719">
    <property type="component" value="Unassembled WGS sequence"/>
</dbReference>
<name>A0A1Y1UVK8_9FUNG</name>
<feature type="compositionally biased region" description="Basic and acidic residues" evidence="2">
    <location>
        <begin position="178"/>
        <end position="194"/>
    </location>
</feature>
<evidence type="ECO:0000256" key="1">
    <source>
        <dbReference type="SAM" id="Coils"/>
    </source>
</evidence>
<evidence type="ECO:0000313" key="4">
    <source>
        <dbReference type="Proteomes" id="UP000193719"/>
    </source>
</evidence>
<evidence type="ECO:0000313" key="3">
    <source>
        <dbReference type="EMBL" id="ORX41650.1"/>
    </source>
</evidence>